<dbReference type="Proteomes" id="UP000478417">
    <property type="component" value="Unassembled WGS sequence"/>
</dbReference>
<feature type="transmembrane region" description="Helical" evidence="2">
    <location>
        <begin position="364"/>
        <end position="387"/>
    </location>
</feature>
<comment type="caution">
    <text evidence="3">The sequence shown here is derived from an EMBL/GenBank/DDBJ whole genome shotgun (WGS) entry which is preliminary data.</text>
</comment>
<keyword evidence="2" id="KW-1133">Transmembrane helix</keyword>
<feature type="transmembrane region" description="Helical" evidence="2">
    <location>
        <begin position="296"/>
        <end position="314"/>
    </location>
</feature>
<dbReference type="NCBIfam" id="TIGR00792">
    <property type="entry name" value="gph"/>
    <property type="match status" value="1"/>
</dbReference>
<evidence type="ECO:0000313" key="3">
    <source>
        <dbReference type="EMBL" id="NDV61880.1"/>
    </source>
</evidence>
<feature type="transmembrane region" description="Helical" evidence="2">
    <location>
        <begin position="231"/>
        <end position="256"/>
    </location>
</feature>
<dbReference type="AlphaFoldDB" id="A0A6B2M2D4"/>
<comment type="similarity">
    <text evidence="1">Belongs to the sodium:galactoside symporter (TC 2.A.2) family.</text>
</comment>
<dbReference type="Gene3D" id="1.20.1250.20">
    <property type="entry name" value="MFS general substrate transporter like domains"/>
    <property type="match status" value="1"/>
</dbReference>
<dbReference type="PANTHER" id="PTHR11328">
    <property type="entry name" value="MAJOR FACILITATOR SUPERFAMILY DOMAIN-CONTAINING PROTEIN"/>
    <property type="match status" value="1"/>
</dbReference>
<dbReference type="InterPro" id="IPR036259">
    <property type="entry name" value="MFS_trans_sf"/>
</dbReference>
<sequence>MSTSLPPLSKSRIFGYSLGDLGINLNFQMIGFYLAYFYTDVFGISPGHVAGLFLVARIWDAVNDPIMGYIADHTKSRWGRFRPYLLFMAIPLNLMLVACFFTPEISVEAKVVYAYVTYLLHGMVFTALGLPYSSIAAVMTQDQQERSVIASFRMFFAVIIGMSIIAVGVRPMVAAFSSEQTGFSLVSIIFAIASTLLIWLAFRFSQERVEVPKERYHLKDIITIIRKNDALLILGLAMILNTGVWVIGNAVALYFFKYILGDAGLQPIFFFVMIPFNLLGVILAPMLTKWIGKRQAFILGSFVVAVFALGRYFVPDSMIWLLFVVSALGTVGQMACSVTQWGMVPDTVEYGHWKTGFRSEGIPIAFFSFSQKVGMALAGAFAAYVLSLTGYVANTELTAQAAEGIRWLFNIFPGLCSVLCLLSLLFYKLTGERYEQILIDLQNNRFHPSVGK</sequence>
<accession>A0A6B2M2D4</accession>
<keyword evidence="4" id="KW-1185">Reference proteome</keyword>
<dbReference type="InterPro" id="IPR001927">
    <property type="entry name" value="Na/Gal_symport"/>
</dbReference>
<reference evidence="3 4" key="1">
    <citation type="submission" date="2020-02" db="EMBL/GenBank/DDBJ databases">
        <title>Albibacoteraceae fam. nov., the first described family within the subdivision 4 Verrucomicrobia.</title>
        <authorList>
            <person name="Xi F."/>
        </authorList>
    </citation>
    <scope>NUCLEOTIDE SEQUENCE [LARGE SCALE GENOMIC DNA]</scope>
    <source>
        <strain evidence="3 4">CK1056</strain>
    </source>
</reference>
<dbReference type="GO" id="GO:0008643">
    <property type="term" value="P:carbohydrate transport"/>
    <property type="evidence" value="ECO:0007669"/>
    <property type="project" value="InterPro"/>
</dbReference>
<feature type="transmembrane region" description="Helical" evidence="2">
    <location>
        <begin position="115"/>
        <end position="138"/>
    </location>
</feature>
<dbReference type="PANTHER" id="PTHR11328:SF24">
    <property type="entry name" value="MAJOR FACILITATOR SUPERFAMILY (MFS) PROFILE DOMAIN-CONTAINING PROTEIN"/>
    <property type="match status" value="1"/>
</dbReference>
<dbReference type="GO" id="GO:0015293">
    <property type="term" value="F:symporter activity"/>
    <property type="evidence" value="ECO:0007669"/>
    <property type="project" value="InterPro"/>
</dbReference>
<name>A0A6B2M2D4_9BACT</name>
<gene>
    <name evidence="3" type="ORF">G0Q06_05405</name>
</gene>
<feature type="transmembrane region" description="Helical" evidence="2">
    <location>
        <begin position="44"/>
        <end position="62"/>
    </location>
</feature>
<protein>
    <submittedName>
        <fullName evidence="3">MFS transporter</fullName>
    </submittedName>
</protein>
<dbReference type="CDD" id="cd17332">
    <property type="entry name" value="MFS_MelB_like"/>
    <property type="match status" value="1"/>
</dbReference>
<dbReference type="Pfam" id="PF13347">
    <property type="entry name" value="MFS_2"/>
    <property type="match status" value="1"/>
</dbReference>
<feature type="transmembrane region" description="Helical" evidence="2">
    <location>
        <begin position="407"/>
        <end position="427"/>
    </location>
</feature>
<dbReference type="RefSeq" id="WP_163963205.1">
    <property type="nucleotide sequence ID" value="NZ_JAAGNX010000001.1"/>
</dbReference>
<proteinExistence type="inferred from homology"/>
<evidence type="ECO:0000313" key="4">
    <source>
        <dbReference type="Proteomes" id="UP000478417"/>
    </source>
</evidence>
<evidence type="ECO:0000256" key="1">
    <source>
        <dbReference type="ARBA" id="ARBA00009617"/>
    </source>
</evidence>
<dbReference type="SUPFAM" id="SSF103473">
    <property type="entry name" value="MFS general substrate transporter"/>
    <property type="match status" value="1"/>
</dbReference>
<feature type="transmembrane region" description="Helical" evidence="2">
    <location>
        <begin position="83"/>
        <end position="103"/>
    </location>
</feature>
<feature type="transmembrane region" description="Helical" evidence="2">
    <location>
        <begin position="268"/>
        <end position="287"/>
    </location>
</feature>
<dbReference type="GO" id="GO:0005886">
    <property type="term" value="C:plasma membrane"/>
    <property type="evidence" value="ECO:0007669"/>
    <property type="project" value="TreeGrafter"/>
</dbReference>
<organism evidence="3 4">
    <name type="scientific">Oceanipulchritudo coccoides</name>
    <dbReference type="NCBI Taxonomy" id="2706888"/>
    <lineage>
        <taxon>Bacteria</taxon>
        <taxon>Pseudomonadati</taxon>
        <taxon>Verrucomicrobiota</taxon>
        <taxon>Opitutia</taxon>
        <taxon>Puniceicoccales</taxon>
        <taxon>Oceanipulchritudinaceae</taxon>
        <taxon>Oceanipulchritudo</taxon>
    </lineage>
</organism>
<feature type="transmembrane region" description="Helical" evidence="2">
    <location>
        <begin position="320"/>
        <end position="343"/>
    </location>
</feature>
<feature type="transmembrane region" description="Helical" evidence="2">
    <location>
        <begin position="150"/>
        <end position="169"/>
    </location>
</feature>
<dbReference type="InterPro" id="IPR039672">
    <property type="entry name" value="MFS_2"/>
</dbReference>
<keyword evidence="2" id="KW-0472">Membrane</keyword>
<feature type="transmembrane region" description="Helical" evidence="2">
    <location>
        <begin position="181"/>
        <end position="202"/>
    </location>
</feature>
<dbReference type="EMBL" id="JAAGNX010000001">
    <property type="protein sequence ID" value="NDV61880.1"/>
    <property type="molecule type" value="Genomic_DNA"/>
</dbReference>
<keyword evidence="2" id="KW-0812">Transmembrane</keyword>
<evidence type="ECO:0000256" key="2">
    <source>
        <dbReference type="SAM" id="Phobius"/>
    </source>
</evidence>
<dbReference type="GO" id="GO:0006814">
    <property type="term" value="P:sodium ion transport"/>
    <property type="evidence" value="ECO:0007669"/>
    <property type="project" value="InterPro"/>
</dbReference>